<accession>A0A6G0VJN4</accession>
<sequence length="74" mass="8892">MELDIPEDIFEVLDDDAIELEFIFFGIPKQIYQRSDFFSSLDDIAFKRRFRLSKESVLFVLTYIETDLEYLNDL</sequence>
<protein>
    <submittedName>
        <fullName evidence="1">Putative nuclease HARBI1 isoform X1</fullName>
    </submittedName>
</protein>
<keyword evidence="2" id="KW-1185">Reference proteome</keyword>
<comment type="caution">
    <text evidence="1">The sequence shown here is derived from an EMBL/GenBank/DDBJ whole genome shotgun (WGS) entry which is preliminary data.</text>
</comment>
<reference evidence="1 2" key="1">
    <citation type="submission" date="2019-08" db="EMBL/GenBank/DDBJ databases">
        <title>Whole genome of Aphis craccivora.</title>
        <authorList>
            <person name="Voronova N.V."/>
            <person name="Shulinski R.S."/>
            <person name="Bandarenka Y.V."/>
            <person name="Zhorov D.G."/>
            <person name="Warner D."/>
        </authorList>
    </citation>
    <scope>NUCLEOTIDE SEQUENCE [LARGE SCALE GENOMIC DNA]</scope>
    <source>
        <strain evidence="1">180601</strain>
        <tissue evidence="1">Whole Body</tissue>
    </source>
</reference>
<gene>
    <name evidence="1" type="ORF">FWK35_00038952</name>
</gene>
<evidence type="ECO:0000313" key="1">
    <source>
        <dbReference type="EMBL" id="KAF0682211.1"/>
    </source>
</evidence>
<dbReference type="Proteomes" id="UP000478052">
    <property type="component" value="Unassembled WGS sequence"/>
</dbReference>
<organism evidence="1 2">
    <name type="scientific">Aphis craccivora</name>
    <name type="common">Cowpea aphid</name>
    <dbReference type="NCBI Taxonomy" id="307492"/>
    <lineage>
        <taxon>Eukaryota</taxon>
        <taxon>Metazoa</taxon>
        <taxon>Ecdysozoa</taxon>
        <taxon>Arthropoda</taxon>
        <taxon>Hexapoda</taxon>
        <taxon>Insecta</taxon>
        <taxon>Pterygota</taxon>
        <taxon>Neoptera</taxon>
        <taxon>Paraneoptera</taxon>
        <taxon>Hemiptera</taxon>
        <taxon>Sternorrhyncha</taxon>
        <taxon>Aphidomorpha</taxon>
        <taxon>Aphidoidea</taxon>
        <taxon>Aphididae</taxon>
        <taxon>Aphidini</taxon>
        <taxon>Aphis</taxon>
        <taxon>Aphis</taxon>
    </lineage>
</organism>
<evidence type="ECO:0000313" key="2">
    <source>
        <dbReference type="Proteomes" id="UP000478052"/>
    </source>
</evidence>
<dbReference type="OrthoDB" id="6770245at2759"/>
<dbReference type="AlphaFoldDB" id="A0A6G0VJN4"/>
<dbReference type="EMBL" id="VUJU01017676">
    <property type="protein sequence ID" value="KAF0682211.1"/>
    <property type="molecule type" value="Genomic_DNA"/>
</dbReference>
<name>A0A6G0VJN4_APHCR</name>
<proteinExistence type="predicted"/>